<accession>A0A2A6CN64</accession>
<gene>
    <name evidence="2" type="primary">WBGene00272568</name>
</gene>
<name>A0A2A6CN64_PRIPA</name>
<dbReference type="EnsemblMetazoa" id="PPA34199.1">
    <property type="protein sequence ID" value="PPA34199.1"/>
    <property type="gene ID" value="WBGene00272568"/>
</dbReference>
<feature type="compositionally biased region" description="Polar residues" evidence="1">
    <location>
        <begin position="838"/>
        <end position="848"/>
    </location>
</feature>
<dbReference type="Pfam" id="PF03564">
    <property type="entry name" value="DUF1759"/>
    <property type="match status" value="1"/>
</dbReference>
<dbReference type="AlphaFoldDB" id="A0A2A6CN64"/>
<keyword evidence="3" id="KW-1185">Reference proteome</keyword>
<feature type="region of interest" description="Disordered" evidence="1">
    <location>
        <begin position="825"/>
        <end position="848"/>
    </location>
</feature>
<dbReference type="Proteomes" id="UP000005239">
    <property type="component" value="Unassembled WGS sequence"/>
</dbReference>
<dbReference type="PANTHER" id="PTHR22955:SF66">
    <property type="entry name" value="INTEGRASE CATALYTIC DOMAIN-CONTAINING PROTEIN"/>
    <property type="match status" value="1"/>
</dbReference>
<reference evidence="3" key="1">
    <citation type="journal article" date="2008" name="Nat. Genet.">
        <title>The Pristionchus pacificus genome provides a unique perspective on nematode lifestyle and parasitism.</title>
        <authorList>
            <person name="Dieterich C."/>
            <person name="Clifton S.W."/>
            <person name="Schuster L.N."/>
            <person name="Chinwalla A."/>
            <person name="Delehaunty K."/>
            <person name="Dinkelacker I."/>
            <person name="Fulton L."/>
            <person name="Fulton R."/>
            <person name="Godfrey J."/>
            <person name="Minx P."/>
            <person name="Mitreva M."/>
            <person name="Roeseler W."/>
            <person name="Tian H."/>
            <person name="Witte H."/>
            <person name="Yang S.P."/>
            <person name="Wilson R.K."/>
            <person name="Sommer R.J."/>
        </authorList>
    </citation>
    <scope>NUCLEOTIDE SEQUENCE [LARGE SCALE GENOMIC DNA]</scope>
    <source>
        <strain evidence="3">PS312</strain>
    </source>
</reference>
<evidence type="ECO:0000313" key="3">
    <source>
        <dbReference type="Proteomes" id="UP000005239"/>
    </source>
</evidence>
<dbReference type="PANTHER" id="PTHR22955">
    <property type="entry name" value="RETROTRANSPOSON"/>
    <property type="match status" value="1"/>
</dbReference>
<feature type="region of interest" description="Disordered" evidence="1">
    <location>
        <begin position="161"/>
        <end position="185"/>
    </location>
</feature>
<sequence length="848" mass="93278">MSSFDSHYESFHDKRTDLKAKIGSIDKAITSLMSISQHDEITSLATATSTSIVEAQFIVNQYDLAVSSLREAINDITDEDKKNEELQHFTQQMEEDIFDGGNGMTVSPSCLKALVRDKKMLYDLSLAETLNRIKLLTSLSSLPTSVIPPSVIPPSVIPSSVNSSIPSPGHANSAQGEETNHSLNDSASIGQLSSTIVQILNQISSSNVRPNLSLPPVRLETFDGSDLTRWPAYRYQIDQLILNQSCLSEVEKAFHVRNSLRGSAFNLVASIPVHEKFLDKIVNRLESHYGRNSLSQAKLIQSLRGIRSQSTSVTDQLTAVQSMISIAHSIHSESGVDSLCVQQMLAECIHPRFITLISRSKPKTLLASLELIENQLLSEYEDALTISAYTTGEEFASHFNDHSSSTSFNPPINRDRRENNQSIMSSHTNHSPPNARSANSRQPHCVYCGEHLYSGECTQVSTIKDRKEILQRKSLCHCCFSPYHSTSECTRSCSSCKGKDHKSICDKSSIHHTTVNTITADQSIQINTRLFTAPVVLTNSTRTECSSATVLLDPGAQISLISRTLATRLQLSPVSQLNVSIKGLKGHHDVHDPPSHHDIVEFQLITERGPETIKAAVRNTDTIIGTIHHPPLSAADLAVIKSTLTTIPNHFGDTSVYPDLLLGVGDSLKLLDSNKSTTLPSGYRLIQSIIGPLIAGSEHISSSTSATIHRSQSTTPAIRIDSLATSTDDSTVQIIKPHVQSLKVASVAIQPIHFMTHAKIPSSPNQSFSSSSPEDSIVQTHCNSNSMHIIPSSHRSHLVKWIHRSDHAYSRQLAHKRVHSFQRPILQDSPHALRLPRQKSTSTPDHYF</sequence>
<feature type="compositionally biased region" description="Polar residues" evidence="1">
    <location>
        <begin position="170"/>
        <end position="185"/>
    </location>
</feature>
<protein>
    <submittedName>
        <fullName evidence="2">Uncharacterized protein</fullName>
    </submittedName>
</protein>
<proteinExistence type="predicted"/>
<accession>A0A8R1YR25</accession>
<dbReference type="InterPro" id="IPR005312">
    <property type="entry name" value="DUF1759"/>
</dbReference>
<evidence type="ECO:0000256" key="1">
    <source>
        <dbReference type="SAM" id="MobiDB-lite"/>
    </source>
</evidence>
<reference evidence="2" key="2">
    <citation type="submission" date="2022-06" db="UniProtKB">
        <authorList>
            <consortium name="EnsemblMetazoa"/>
        </authorList>
    </citation>
    <scope>IDENTIFICATION</scope>
    <source>
        <strain evidence="2">PS312</strain>
    </source>
</reference>
<organism evidence="2 3">
    <name type="scientific">Pristionchus pacificus</name>
    <name type="common">Parasitic nematode worm</name>
    <dbReference type="NCBI Taxonomy" id="54126"/>
    <lineage>
        <taxon>Eukaryota</taxon>
        <taxon>Metazoa</taxon>
        <taxon>Ecdysozoa</taxon>
        <taxon>Nematoda</taxon>
        <taxon>Chromadorea</taxon>
        <taxon>Rhabditida</taxon>
        <taxon>Rhabditina</taxon>
        <taxon>Diplogasteromorpha</taxon>
        <taxon>Diplogasteroidea</taxon>
        <taxon>Neodiplogasteridae</taxon>
        <taxon>Pristionchus</taxon>
    </lineage>
</organism>
<evidence type="ECO:0000313" key="2">
    <source>
        <dbReference type="EnsemblMetazoa" id="PPA34199.1"/>
    </source>
</evidence>